<evidence type="ECO:0000313" key="2">
    <source>
        <dbReference type="EMBL" id="EEG48748.1"/>
    </source>
</evidence>
<dbReference type="Proteomes" id="UP000003100">
    <property type="component" value="Unassembled WGS sequence"/>
</dbReference>
<proteinExistence type="predicted"/>
<organism evidence="2 3">
    <name type="scientific">Blautia hydrogenotrophica (strain DSM 10507 / JCM 14656 / S5a33)</name>
    <name type="common">Ruminococcus hydrogenotrophicus</name>
    <dbReference type="NCBI Taxonomy" id="476272"/>
    <lineage>
        <taxon>Bacteria</taxon>
        <taxon>Bacillati</taxon>
        <taxon>Bacillota</taxon>
        <taxon>Clostridia</taxon>
        <taxon>Lachnospirales</taxon>
        <taxon>Lachnospiraceae</taxon>
        <taxon>Blautia</taxon>
    </lineage>
</organism>
<accession>C0CNA6</accession>
<reference evidence="2 3" key="2">
    <citation type="submission" date="2009-02" db="EMBL/GenBank/DDBJ databases">
        <title>Draft genome sequence of Blautia hydrogenotrophica DSM 10507 (Ruminococcus hydrogenotrophicus DSM 10507).</title>
        <authorList>
            <person name="Sudarsanam P."/>
            <person name="Ley R."/>
            <person name="Guruge J."/>
            <person name="Turnbaugh P.J."/>
            <person name="Mahowald M."/>
            <person name="Liep D."/>
            <person name="Gordon J."/>
        </authorList>
    </citation>
    <scope>NUCLEOTIDE SEQUENCE [LARGE SCALE GENOMIC DNA]</scope>
    <source>
        <strain evidence="3">DSM 10507 / JCM 14656 / S5a33</strain>
    </source>
</reference>
<dbReference type="InterPro" id="IPR017627">
    <property type="entry name" value="UGHY"/>
</dbReference>
<dbReference type="PANTHER" id="PTHR34571:SF1">
    <property type="entry name" value="(S)-UREIDOGLYCINE AMINOHYDROLASE"/>
    <property type="match status" value="1"/>
</dbReference>
<dbReference type="Pfam" id="PF07883">
    <property type="entry name" value="Cupin_2"/>
    <property type="match status" value="2"/>
</dbReference>
<dbReference type="eggNOG" id="COG3257">
    <property type="taxonomic scope" value="Bacteria"/>
</dbReference>
<dbReference type="InterPro" id="IPR014710">
    <property type="entry name" value="RmlC-like_jellyroll"/>
</dbReference>
<dbReference type="InterPro" id="IPR013096">
    <property type="entry name" value="Cupin_2"/>
</dbReference>
<name>C0CNA6_BLAHS</name>
<dbReference type="SUPFAM" id="SSF51182">
    <property type="entry name" value="RmlC-like cupins"/>
    <property type="match status" value="1"/>
</dbReference>
<dbReference type="EMBL" id="ACBZ01000125">
    <property type="protein sequence ID" value="EEG48748.1"/>
    <property type="molecule type" value="Genomic_DNA"/>
</dbReference>
<feature type="domain" description="Cupin type-2" evidence="1">
    <location>
        <begin position="74"/>
        <end position="135"/>
    </location>
</feature>
<dbReference type="InterPro" id="IPR011051">
    <property type="entry name" value="RmlC_Cupin_sf"/>
</dbReference>
<dbReference type="PATRIC" id="fig|476272.21.peg.1779"/>
<dbReference type="RefSeq" id="WP_005949628.1">
    <property type="nucleotide sequence ID" value="NZ_CP136423.1"/>
</dbReference>
<reference evidence="2 3" key="1">
    <citation type="submission" date="2009-01" db="EMBL/GenBank/DDBJ databases">
        <authorList>
            <person name="Fulton L."/>
            <person name="Clifton S."/>
            <person name="Fulton B."/>
            <person name="Xu J."/>
            <person name="Minx P."/>
            <person name="Pepin K.H."/>
            <person name="Johnson M."/>
            <person name="Bhonagiri V."/>
            <person name="Nash W.E."/>
            <person name="Mardis E.R."/>
            <person name="Wilson R.K."/>
        </authorList>
    </citation>
    <scope>NUCLEOTIDE SEQUENCE [LARGE SCALE GENOMIC DNA]</scope>
    <source>
        <strain evidence="3">DSM 10507 / JCM 14656 / S5a33</strain>
    </source>
</reference>
<dbReference type="InterPro" id="IPR044697">
    <property type="entry name" value="UGlyAH_cupin_C"/>
</dbReference>
<dbReference type="CDD" id="cd02212">
    <property type="entry name" value="cupin_UGlyAH_C"/>
    <property type="match status" value="1"/>
</dbReference>
<dbReference type="PANTHER" id="PTHR34571">
    <property type="entry name" value="(S)-UREIDOGLYCINE AMINOHYDROLASE"/>
    <property type="match status" value="1"/>
</dbReference>
<dbReference type="GO" id="GO:0071522">
    <property type="term" value="F:ureidoglycine aminohydrolase activity"/>
    <property type="evidence" value="ECO:0007669"/>
    <property type="project" value="InterPro"/>
</dbReference>
<comment type="caution">
    <text evidence="2">The sequence shown here is derived from an EMBL/GenBank/DDBJ whole genome shotgun (WGS) entry which is preliminary data.</text>
</comment>
<keyword evidence="3" id="KW-1185">Reference proteome</keyword>
<dbReference type="GeneID" id="86820774"/>
<evidence type="ECO:0000313" key="3">
    <source>
        <dbReference type="Proteomes" id="UP000003100"/>
    </source>
</evidence>
<dbReference type="Gene3D" id="2.60.120.10">
    <property type="entry name" value="Jelly Rolls"/>
    <property type="match status" value="2"/>
</dbReference>
<dbReference type="HOGENOM" id="CLU_056083_0_0_9"/>
<sequence length="264" mass="30562">MDLSMKNPGMKLIEGNHLSITRATVAPFSANLLPKAFVLDSFFPEWENTKVYVYATPEIGAKFIECKLAIEKDGGSKERILNGYENFLYIIRGQVEVIISGKTYSMEKEGYFWLPPMVDFEIKNKKEETAEILWVRKKYQETKFFSVPDPIISSVLDITPIHSPAEEEQQCVPFEKNRGFDMAMNMLTFYPGVTFPFTETHVFEHGGYFLDGRGNFWINGINYEVHEDDFCYMAPYAPHYVVAYGPEPLRYLLYKPVNRDFSLE</sequence>
<feature type="domain" description="Cupin type-2" evidence="1">
    <location>
        <begin position="187"/>
        <end position="252"/>
    </location>
</feature>
<evidence type="ECO:0000259" key="1">
    <source>
        <dbReference type="Pfam" id="PF07883"/>
    </source>
</evidence>
<protein>
    <recommendedName>
        <fullName evidence="1">Cupin type-2 domain-containing protein</fullName>
    </recommendedName>
</protein>
<dbReference type="AlphaFoldDB" id="C0CNA6"/>
<gene>
    <name evidence="2" type="ORF">RUMHYD_02344</name>
</gene>